<keyword evidence="3 6" id="KW-0812">Transmembrane</keyword>
<comment type="subcellular location">
    <subcellularLocation>
        <location evidence="1">Membrane</location>
        <topology evidence="1">Multi-pass membrane protein</topology>
    </subcellularLocation>
</comment>
<feature type="transmembrane region" description="Helical" evidence="6">
    <location>
        <begin position="342"/>
        <end position="367"/>
    </location>
</feature>
<dbReference type="Gene3D" id="3.40.50.300">
    <property type="entry name" value="P-loop containing nucleotide triphosphate hydrolases"/>
    <property type="match status" value="1"/>
</dbReference>
<dbReference type="GO" id="GO:0005524">
    <property type="term" value="F:ATP binding"/>
    <property type="evidence" value="ECO:0007669"/>
    <property type="project" value="InterPro"/>
</dbReference>
<accession>K3WZL3</accession>
<feature type="transmembrane region" description="Helical" evidence="6">
    <location>
        <begin position="201"/>
        <end position="223"/>
    </location>
</feature>
<dbReference type="GO" id="GO:0016887">
    <property type="term" value="F:ATP hydrolysis activity"/>
    <property type="evidence" value="ECO:0007669"/>
    <property type="project" value="InterPro"/>
</dbReference>
<dbReference type="InterPro" id="IPR027417">
    <property type="entry name" value="P-loop_NTPase"/>
</dbReference>
<evidence type="ECO:0000313" key="8">
    <source>
        <dbReference type="EnsemblProtists" id="PYU1_T010412"/>
    </source>
</evidence>
<dbReference type="AlphaFoldDB" id="K3WZL3"/>
<protein>
    <recommendedName>
        <fullName evidence="7">ABC-2 type transporter transmembrane domain-containing protein</fullName>
    </recommendedName>
</protein>
<evidence type="ECO:0000256" key="6">
    <source>
        <dbReference type="SAM" id="Phobius"/>
    </source>
</evidence>
<reference evidence="9" key="2">
    <citation type="submission" date="2010-04" db="EMBL/GenBank/DDBJ databases">
        <authorList>
            <person name="Buell R."/>
            <person name="Hamilton J."/>
            <person name="Hostetler J."/>
        </authorList>
    </citation>
    <scope>NUCLEOTIDE SEQUENCE [LARGE SCALE GENOMIC DNA]</scope>
    <source>
        <strain evidence="9">DAOM:BR144</strain>
    </source>
</reference>
<evidence type="ECO:0000256" key="2">
    <source>
        <dbReference type="ARBA" id="ARBA00022448"/>
    </source>
</evidence>
<keyword evidence="2" id="KW-0813">Transport</keyword>
<dbReference type="InParanoid" id="K3WZL3"/>
<dbReference type="GO" id="GO:0016020">
    <property type="term" value="C:membrane"/>
    <property type="evidence" value="ECO:0007669"/>
    <property type="project" value="UniProtKB-SubCell"/>
</dbReference>
<dbReference type="Pfam" id="PF01061">
    <property type="entry name" value="ABC2_membrane"/>
    <property type="match status" value="1"/>
</dbReference>
<keyword evidence="4 6" id="KW-1133">Transmembrane helix</keyword>
<reference evidence="9" key="1">
    <citation type="journal article" date="2010" name="Genome Biol.">
        <title>Genome sequence of the necrotrophic plant pathogen Pythium ultimum reveals original pathogenicity mechanisms and effector repertoire.</title>
        <authorList>
            <person name="Levesque C.A."/>
            <person name="Brouwer H."/>
            <person name="Cano L."/>
            <person name="Hamilton J.P."/>
            <person name="Holt C."/>
            <person name="Huitema E."/>
            <person name="Raffaele S."/>
            <person name="Robideau G.P."/>
            <person name="Thines M."/>
            <person name="Win J."/>
            <person name="Zerillo M.M."/>
            <person name="Beakes G.W."/>
            <person name="Boore J.L."/>
            <person name="Busam D."/>
            <person name="Dumas B."/>
            <person name="Ferriera S."/>
            <person name="Fuerstenberg S.I."/>
            <person name="Gachon C.M."/>
            <person name="Gaulin E."/>
            <person name="Govers F."/>
            <person name="Grenville-Briggs L."/>
            <person name="Horner N."/>
            <person name="Hostetler J."/>
            <person name="Jiang R.H."/>
            <person name="Johnson J."/>
            <person name="Krajaejun T."/>
            <person name="Lin H."/>
            <person name="Meijer H.J."/>
            <person name="Moore B."/>
            <person name="Morris P."/>
            <person name="Phuntmart V."/>
            <person name="Puiu D."/>
            <person name="Shetty J."/>
            <person name="Stajich J.E."/>
            <person name="Tripathy S."/>
            <person name="Wawra S."/>
            <person name="van West P."/>
            <person name="Whitty B.R."/>
            <person name="Coutinho P.M."/>
            <person name="Henrissat B."/>
            <person name="Martin F."/>
            <person name="Thomas P.D."/>
            <person name="Tyler B.M."/>
            <person name="De Vries R.P."/>
            <person name="Kamoun S."/>
            <person name="Yandell M."/>
            <person name="Tisserat N."/>
            <person name="Buell C.R."/>
        </authorList>
    </citation>
    <scope>NUCLEOTIDE SEQUENCE</scope>
    <source>
        <strain evidence="9">DAOM:BR144</strain>
    </source>
</reference>
<name>K3WZL3_GLOUD</name>
<dbReference type="PANTHER" id="PTHR19241">
    <property type="entry name" value="ATP-BINDING CASSETTE TRANSPORTER"/>
    <property type="match status" value="1"/>
</dbReference>
<evidence type="ECO:0000256" key="3">
    <source>
        <dbReference type="ARBA" id="ARBA00022692"/>
    </source>
</evidence>
<feature type="domain" description="ABC-2 type transporter transmembrane" evidence="7">
    <location>
        <begin position="146"/>
        <end position="285"/>
    </location>
</feature>
<evidence type="ECO:0000256" key="1">
    <source>
        <dbReference type="ARBA" id="ARBA00004141"/>
    </source>
</evidence>
<dbReference type="SUPFAM" id="SSF52540">
    <property type="entry name" value="P-loop containing nucleoside triphosphate hydrolases"/>
    <property type="match status" value="1"/>
</dbReference>
<dbReference type="EMBL" id="GL376602">
    <property type="status" value="NOT_ANNOTATED_CDS"/>
    <property type="molecule type" value="Genomic_DNA"/>
</dbReference>
<keyword evidence="9" id="KW-1185">Reference proteome</keyword>
<feature type="transmembrane region" description="Helical" evidence="6">
    <location>
        <begin position="235"/>
        <end position="255"/>
    </location>
</feature>
<evidence type="ECO:0000256" key="4">
    <source>
        <dbReference type="ARBA" id="ARBA00022989"/>
    </source>
</evidence>
<sequence>MVVDFQQDQNQEKHVSLESGKTLLAHGPHVLHEYVSTKLEAALGRALPQMEMRFSNLSISADITVVEEDSSKTELPTLLNTIKKSFVTSKTHQARKEILKNLSGSFKPGTITLLLGQPGSGKSSLMKILSGRFPTAKNITIEGDITAIPIASEERASYYRERASQTYNAFWYFMGSTVAELPYVFTESLLFTVIFYPMVGFTGFGTAVLFWINLSLLVLLMTYMGQMFAYALPSAEVAAIFGVLLNSIFFLFMGFSPPANAIPSGYEWLYKITPQRFPLSIAVSLVFSDCDELPTWNETLGQYENIGSQLGCQPLANSPIEVGRTTVKQFTESVYKMKHDDIGSFFVIIIAYIVGFRILGALALRYINHQKR</sequence>
<proteinExistence type="predicted"/>
<dbReference type="GO" id="GO:0140359">
    <property type="term" value="F:ABC-type transporter activity"/>
    <property type="evidence" value="ECO:0007669"/>
    <property type="project" value="InterPro"/>
</dbReference>
<dbReference type="STRING" id="431595.K3WZL3"/>
<evidence type="ECO:0000259" key="7">
    <source>
        <dbReference type="Pfam" id="PF01061"/>
    </source>
</evidence>
<keyword evidence="5 6" id="KW-0472">Membrane</keyword>
<dbReference type="InterPro" id="IPR013525">
    <property type="entry name" value="ABC2_TM"/>
</dbReference>
<dbReference type="Proteomes" id="UP000019132">
    <property type="component" value="Unassembled WGS sequence"/>
</dbReference>
<reference evidence="8" key="3">
    <citation type="submission" date="2015-02" db="UniProtKB">
        <authorList>
            <consortium name="EnsemblProtists"/>
        </authorList>
    </citation>
    <scope>IDENTIFICATION</scope>
    <source>
        <strain evidence="8">DAOM BR144</strain>
    </source>
</reference>
<evidence type="ECO:0000313" key="9">
    <source>
        <dbReference type="Proteomes" id="UP000019132"/>
    </source>
</evidence>
<dbReference type="eggNOG" id="KOG0065">
    <property type="taxonomic scope" value="Eukaryota"/>
</dbReference>
<dbReference type="HOGENOM" id="CLU_000604_35_2_1"/>
<feature type="transmembrane region" description="Helical" evidence="6">
    <location>
        <begin position="169"/>
        <end position="195"/>
    </location>
</feature>
<evidence type="ECO:0000256" key="5">
    <source>
        <dbReference type="ARBA" id="ARBA00023136"/>
    </source>
</evidence>
<dbReference type="VEuPathDB" id="FungiDB:PYU1_G010390"/>
<dbReference type="EnsemblProtists" id="PYU1_T010412">
    <property type="protein sequence ID" value="PYU1_T010412"/>
    <property type="gene ID" value="PYU1_G010390"/>
</dbReference>
<organism evidence="8 9">
    <name type="scientific">Globisporangium ultimum (strain ATCC 200006 / CBS 805.95 / DAOM BR144)</name>
    <name type="common">Pythium ultimum</name>
    <dbReference type="NCBI Taxonomy" id="431595"/>
    <lineage>
        <taxon>Eukaryota</taxon>
        <taxon>Sar</taxon>
        <taxon>Stramenopiles</taxon>
        <taxon>Oomycota</taxon>
        <taxon>Peronosporomycetes</taxon>
        <taxon>Pythiales</taxon>
        <taxon>Pythiaceae</taxon>
        <taxon>Globisporangium</taxon>
    </lineage>
</organism>